<name>A0ABX8V8W4_9FLAO</name>
<keyword evidence="1" id="KW-0489">Methyltransferase</keyword>
<dbReference type="PANTHER" id="PTHR43861">
    <property type="entry name" value="TRANS-ACONITATE 2-METHYLTRANSFERASE-RELATED"/>
    <property type="match status" value="1"/>
</dbReference>
<dbReference type="RefSeq" id="WP_220639978.1">
    <property type="nucleotide sequence ID" value="NZ_CP080429.1"/>
</dbReference>
<dbReference type="Pfam" id="PF13489">
    <property type="entry name" value="Methyltransf_23"/>
    <property type="match status" value="1"/>
</dbReference>
<proteinExistence type="predicted"/>
<dbReference type="GO" id="GO:0008168">
    <property type="term" value="F:methyltransferase activity"/>
    <property type="evidence" value="ECO:0007669"/>
    <property type="project" value="UniProtKB-KW"/>
</dbReference>
<protein>
    <submittedName>
        <fullName evidence="1">Class I SAM-dependent methyltransferase</fullName>
    </submittedName>
</protein>
<gene>
    <name evidence="1" type="ORF">K1I41_08710</name>
</gene>
<organism evidence="1 2">
    <name type="scientific">Flavobacterium litorale</name>
    <dbReference type="NCBI Taxonomy" id="2856519"/>
    <lineage>
        <taxon>Bacteria</taxon>
        <taxon>Pseudomonadati</taxon>
        <taxon>Bacteroidota</taxon>
        <taxon>Flavobacteriia</taxon>
        <taxon>Flavobacteriales</taxon>
        <taxon>Flavobacteriaceae</taxon>
        <taxon>Flavobacterium</taxon>
    </lineage>
</organism>
<evidence type="ECO:0000313" key="1">
    <source>
        <dbReference type="EMBL" id="QYJ67633.1"/>
    </source>
</evidence>
<dbReference type="CDD" id="cd02440">
    <property type="entry name" value="AdoMet_MTases"/>
    <property type="match status" value="1"/>
</dbReference>
<evidence type="ECO:0000313" key="2">
    <source>
        <dbReference type="Proteomes" id="UP000825381"/>
    </source>
</evidence>
<dbReference type="Gene3D" id="3.40.50.150">
    <property type="entry name" value="Vaccinia Virus protein VP39"/>
    <property type="match status" value="1"/>
</dbReference>
<dbReference type="EMBL" id="CP080429">
    <property type="protein sequence ID" value="QYJ67633.1"/>
    <property type="molecule type" value="Genomic_DNA"/>
</dbReference>
<dbReference type="SUPFAM" id="SSF53335">
    <property type="entry name" value="S-adenosyl-L-methionine-dependent methyltransferases"/>
    <property type="match status" value="1"/>
</dbReference>
<accession>A0ABX8V8W4</accession>
<keyword evidence="1" id="KW-0808">Transferase</keyword>
<keyword evidence="2" id="KW-1185">Reference proteome</keyword>
<dbReference type="InterPro" id="IPR029063">
    <property type="entry name" value="SAM-dependent_MTases_sf"/>
</dbReference>
<reference evidence="1 2" key="1">
    <citation type="submission" date="2021-07" db="EMBL/GenBank/DDBJ databases">
        <title>Flavobacterium WSW3-B6 sp.nov, isolated from seaweed.</title>
        <authorList>
            <person name="Muhammad N."/>
            <person name="Ho H."/>
            <person name="Lee Y.-J."/>
            <person name="Nguyen T."/>
            <person name="Ho J."/>
            <person name="Kim S.-G."/>
        </authorList>
    </citation>
    <scope>NUCLEOTIDE SEQUENCE [LARGE SCALE GENOMIC DNA]</scope>
    <source>
        <strain evidence="1 2">WSW3-B6</strain>
    </source>
</reference>
<dbReference type="Proteomes" id="UP000825381">
    <property type="component" value="Chromosome"/>
</dbReference>
<sequence length="317" mass="36698">MTCRVCENTDNNKTYEAREMMFGSREKFKYFQCNQCECLQIATIPNDMSPHYPTDYYSFSSNQDSGGFIKNLIKKERNKFAVFNNSYLGKIVYNYFPNNVFRILSHLPITKKTSIIDLGCGDGRFLCDLKDIGIEKVLGVDPFIKNSIEYPNGVRVVKQTIHETEGKWDLIMLHHSFEHMSDPLDTLKSIANLLTEKGVCLIRIPTSSSYAWQHYRENWVQLDAPRHFFLHSLKSIDILTENANLKVDNIIYDSSDFQFWGSEQYSRDIPLMDDKSYAINPKKSIFSKNDISDYKMKADKLNNSKDGDSIALFISKK</sequence>
<dbReference type="GO" id="GO:0032259">
    <property type="term" value="P:methylation"/>
    <property type="evidence" value="ECO:0007669"/>
    <property type="project" value="UniProtKB-KW"/>
</dbReference>